<keyword evidence="3" id="KW-1185">Reference proteome</keyword>
<reference evidence="2 3" key="1">
    <citation type="journal article" date="2010" name="Plant Cell">
        <title>The Chlorella variabilis NC64A genome reveals adaptation to photosymbiosis, coevolution with viruses, and cryptic sex.</title>
        <authorList>
            <person name="Blanc G."/>
            <person name="Duncan G."/>
            <person name="Agarkova I."/>
            <person name="Borodovsky M."/>
            <person name="Gurnon J."/>
            <person name="Kuo A."/>
            <person name="Lindquist E."/>
            <person name="Lucas S."/>
            <person name="Pangilinan J."/>
            <person name="Polle J."/>
            <person name="Salamov A."/>
            <person name="Terry A."/>
            <person name="Yamada T."/>
            <person name="Dunigan D.D."/>
            <person name="Grigoriev I.V."/>
            <person name="Claverie J.M."/>
            <person name="Van Etten J.L."/>
        </authorList>
    </citation>
    <scope>NUCLEOTIDE SEQUENCE [LARGE SCALE GENOMIC DNA]</scope>
    <source>
        <strain evidence="2 3">NC64A</strain>
    </source>
</reference>
<feature type="region of interest" description="Disordered" evidence="1">
    <location>
        <begin position="1"/>
        <end position="27"/>
    </location>
</feature>
<feature type="compositionally biased region" description="Low complexity" evidence="1">
    <location>
        <begin position="184"/>
        <end position="202"/>
    </location>
</feature>
<feature type="region of interest" description="Disordered" evidence="1">
    <location>
        <begin position="882"/>
        <end position="948"/>
    </location>
</feature>
<evidence type="ECO:0000256" key="1">
    <source>
        <dbReference type="SAM" id="MobiDB-lite"/>
    </source>
</evidence>
<feature type="region of interest" description="Disordered" evidence="1">
    <location>
        <begin position="763"/>
        <end position="861"/>
    </location>
</feature>
<feature type="compositionally biased region" description="Low complexity" evidence="1">
    <location>
        <begin position="258"/>
        <end position="273"/>
    </location>
</feature>
<feature type="compositionally biased region" description="Low complexity" evidence="1">
    <location>
        <begin position="119"/>
        <end position="145"/>
    </location>
</feature>
<dbReference type="GeneID" id="17356865"/>
<evidence type="ECO:0000313" key="3">
    <source>
        <dbReference type="Proteomes" id="UP000008141"/>
    </source>
</evidence>
<dbReference type="RefSeq" id="XP_005849593.1">
    <property type="nucleotide sequence ID" value="XM_005849531.1"/>
</dbReference>
<feature type="region of interest" description="Disordered" evidence="1">
    <location>
        <begin position="118"/>
        <end position="171"/>
    </location>
</feature>
<sequence>MAPAEESRAQFKAAPVAVGEPAQEPAATLPSPATALATKRSHAAAVVAALAPSILQGVQQRSAALAGEEAKWAAPVPEGQAHAVPAPEAPAPALELKAAAVVAPALVSGVEERLSGWKAQQPAPAAEPLPAIGTGPPTAAAPAPLQMSPQPEGVPPAPASTSLPAASPATETAALAAVQPALAQPAGAPDPAGGPVPAVAGGPVDGGDDGGTDAAYIAAAAAGGAVFIALGEPVAAPVAALAGFTWYLVASRRKRRSSAAAAGRAGGPAADGDSVGKEISSDEDGFKQEAPREVQLPERAPHLASTFFSQLPPPVALGSRHVAAMPNLEDPQHQALDYVLADYSPRKAPAWPNSAAAAHVAEGRPPLPPSRLGGGMASSWHAQQQYLYRPSRLGASSRAGSDLLSSSDQLLMFNMDPSSSSYRATDQIMDSSPWLDPLFQQQQQSPLVFHPAPAQGAFMHSPQVPLPCSSLPRDLHPPLASLPHIAAAARAAGSPPHSHLPLYAAYGSLPLAHQAASAPAARADFLAAFAGRPASSAAGFGGRAVAVAVPAADMAASPAASACAVVRSTAEYGQLSGVEQKQAQRELMATLQEDEVWGDSASESAHSRGDAAQPASLPVHRPSAPKSSRFSLDSMRSIGGRASGDHPVPPESQPASRPSGHKSPRFSLDSMRSNGGRASGEHTVQPASYHEHQQYFGQQSAFGARTYGGWDGQQQQQHQVCQDQPYHEPLGYQQHPAPHQSLLSAGLQQQQQLQQGLAATAVPIPSPQHASPLLRGGSGGFAPLDMLTSPAQQLEPHHVTPDGSSGSSGGSFTPGPQISASPDHPPPGSIPFHVKHGLPPPQEQQDQAPAPGTGAGPALSSALYRRRSDDFLLRADSFNSAVSPGLFTRDSMDSPMQLPPSRHLGSSFRQQQYSAQYPQAQQDASAARAAPPPLRFAEARRAAAARQG</sequence>
<dbReference type="KEGG" id="cvr:CHLNCDRAFT_143027"/>
<feature type="region of interest" description="Disordered" evidence="1">
    <location>
        <begin position="258"/>
        <end position="289"/>
    </location>
</feature>
<feature type="compositionally biased region" description="Low complexity" evidence="1">
    <location>
        <begin position="159"/>
        <end position="171"/>
    </location>
</feature>
<dbReference type="Proteomes" id="UP000008141">
    <property type="component" value="Unassembled WGS sequence"/>
</dbReference>
<dbReference type="InParanoid" id="E1Z9B9"/>
<feature type="region of interest" description="Disordered" evidence="1">
    <location>
        <begin position="596"/>
        <end position="684"/>
    </location>
</feature>
<feature type="region of interest" description="Disordered" evidence="1">
    <location>
        <begin position="184"/>
        <end position="206"/>
    </location>
</feature>
<feature type="compositionally biased region" description="Low complexity" evidence="1">
    <location>
        <begin position="843"/>
        <end position="861"/>
    </location>
</feature>
<feature type="compositionally biased region" description="Basic and acidic residues" evidence="1">
    <location>
        <begin position="274"/>
        <end position="289"/>
    </location>
</feature>
<accession>E1Z9B9</accession>
<name>E1Z9B9_CHLVA</name>
<protein>
    <submittedName>
        <fullName evidence="2">Uncharacterized protein</fullName>
    </submittedName>
</protein>
<dbReference type="EMBL" id="GL433839">
    <property type="protein sequence ID" value="EFN57491.1"/>
    <property type="molecule type" value="Genomic_DNA"/>
</dbReference>
<proteinExistence type="predicted"/>
<organism evidence="3">
    <name type="scientific">Chlorella variabilis</name>
    <name type="common">Green alga</name>
    <dbReference type="NCBI Taxonomy" id="554065"/>
    <lineage>
        <taxon>Eukaryota</taxon>
        <taxon>Viridiplantae</taxon>
        <taxon>Chlorophyta</taxon>
        <taxon>core chlorophytes</taxon>
        <taxon>Trebouxiophyceae</taxon>
        <taxon>Chlorellales</taxon>
        <taxon>Chlorellaceae</taxon>
        <taxon>Chlorella clade</taxon>
        <taxon>Chlorella</taxon>
    </lineage>
</organism>
<feature type="compositionally biased region" description="Low complexity" evidence="1">
    <location>
        <begin position="910"/>
        <end position="929"/>
    </location>
</feature>
<gene>
    <name evidence="2" type="ORF">CHLNCDRAFT_143027</name>
</gene>
<dbReference type="AlphaFoldDB" id="E1Z9B9"/>
<evidence type="ECO:0000313" key="2">
    <source>
        <dbReference type="EMBL" id="EFN57491.1"/>
    </source>
</evidence>